<comment type="caution">
    <text evidence="1">The sequence shown here is derived from an EMBL/GenBank/DDBJ whole genome shotgun (WGS) entry which is preliminary data.</text>
</comment>
<organism evidence="1 2">
    <name type="scientific">Racocetra persica</name>
    <dbReference type="NCBI Taxonomy" id="160502"/>
    <lineage>
        <taxon>Eukaryota</taxon>
        <taxon>Fungi</taxon>
        <taxon>Fungi incertae sedis</taxon>
        <taxon>Mucoromycota</taxon>
        <taxon>Glomeromycotina</taxon>
        <taxon>Glomeromycetes</taxon>
        <taxon>Diversisporales</taxon>
        <taxon>Gigasporaceae</taxon>
        <taxon>Racocetra</taxon>
    </lineage>
</organism>
<gene>
    <name evidence="1" type="ORF">RPERSI_LOCUS3966</name>
</gene>
<keyword evidence="2" id="KW-1185">Reference proteome</keyword>
<name>A0ACA9LWH8_9GLOM</name>
<protein>
    <submittedName>
        <fullName evidence="1">1525_t:CDS:1</fullName>
    </submittedName>
</protein>
<reference evidence="1" key="1">
    <citation type="submission" date="2021-06" db="EMBL/GenBank/DDBJ databases">
        <authorList>
            <person name="Kallberg Y."/>
            <person name="Tangrot J."/>
            <person name="Rosling A."/>
        </authorList>
    </citation>
    <scope>NUCLEOTIDE SEQUENCE</scope>
    <source>
        <strain evidence="1">MA461A</strain>
    </source>
</reference>
<dbReference type="EMBL" id="CAJVQC010005235">
    <property type="protein sequence ID" value="CAG8551221.1"/>
    <property type="molecule type" value="Genomic_DNA"/>
</dbReference>
<evidence type="ECO:0000313" key="1">
    <source>
        <dbReference type="EMBL" id="CAG8551221.1"/>
    </source>
</evidence>
<dbReference type="Proteomes" id="UP000789920">
    <property type="component" value="Unassembled WGS sequence"/>
</dbReference>
<accession>A0ACA9LWH8</accession>
<evidence type="ECO:0000313" key="2">
    <source>
        <dbReference type="Proteomes" id="UP000789920"/>
    </source>
</evidence>
<sequence>MSNQKTKSININLFSIAAQSKNDSNNNIDDESSISEEIFRSHVNINDYQMICVAQTQSQVTLQSSFAIQAETDQIKVIRNICNVYFLIQHNLSTNIFESLYKLSKIQCAEDQNQFEYRTETLNIFDNNQFADDDE</sequence>
<proteinExistence type="predicted"/>